<dbReference type="RefSeq" id="WP_194538910.1">
    <property type="nucleotide sequence ID" value="NZ_JACEFB010000010.1"/>
</dbReference>
<sequence>MDISIEELRAAANLLLDYLVREGYQQVSLSHDYYWSVPKEAAFDPYQQPTSLTLGQLTEDMNELRRLLRGDTEPLAYGLVWLAAVLRAVGEEVVA</sequence>
<name>A0A7V8VG22_9BACT</name>
<organism evidence="1 2">
    <name type="scientific">Thermogemmata fonticola</name>
    <dbReference type="NCBI Taxonomy" id="2755323"/>
    <lineage>
        <taxon>Bacteria</taxon>
        <taxon>Pseudomonadati</taxon>
        <taxon>Planctomycetota</taxon>
        <taxon>Planctomycetia</taxon>
        <taxon>Gemmatales</taxon>
        <taxon>Gemmataceae</taxon>
        <taxon>Thermogemmata</taxon>
    </lineage>
</organism>
<evidence type="ECO:0000313" key="2">
    <source>
        <dbReference type="Proteomes" id="UP000542342"/>
    </source>
</evidence>
<accession>A0A7V8VG22</accession>
<proteinExistence type="predicted"/>
<keyword evidence="2" id="KW-1185">Reference proteome</keyword>
<protein>
    <submittedName>
        <fullName evidence="1">Uncharacterized protein</fullName>
    </submittedName>
</protein>
<dbReference type="EMBL" id="JACEFB010000010">
    <property type="protein sequence ID" value="MBA2227127.1"/>
    <property type="molecule type" value="Genomic_DNA"/>
</dbReference>
<comment type="caution">
    <text evidence="1">The sequence shown here is derived from an EMBL/GenBank/DDBJ whole genome shotgun (WGS) entry which is preliminary data.</text>
</comment>
<dbReference type="Proteomes" id="UP000542342">
    <property type="component" value="Unassembled WGS sequence"/>
</dbReference>
<evidence type="ECO:0000313" key="1">
    <source>
        <dbReference type="EMBL" id="MBA2227127.1"/>
    </source>
</evidence>
<gene>
    <name evidence="1" type="ORF">H0921_13270</name>
</gene>
<reference evidence="1 2" key="1">
    <citation type="submission" date="2020-07" db="EMBL/GenBank/DDBJ databases">
        <title>Thermogemmata thermophila gen. nov., sp. nov., a novel moderate thermophilic planctomycete from a Kamchatka hot spring.</title>
        <authorList>
            <person name="Elcheninov A.G."/>
            <person name="Podosokorskaya O.A."/>
            <person name="Kovaleva O.L."/>
            <person name="Novikov A."/>
            <person name="Bonch-Osmolovskaya E.A."/>
            <person name="Toshchakov S.V."/>
            <person name="Kublanov I.V."/>
        </authorList>
    </citation>
    <scope>NUCLEOTIDE SEQUENCE [LARGE SCALE GENOMIC DNA]</scope>
    <source>
        <strain evidence="1 2">2918</strain>
    </source>
</reference>
<dbReference type="AlphaFoldDB" id="A0A7V8VG22"/>